<dbReference type="InterPro" id="IPR017853">
    <property type="entry name" value="GH"/>
</dbReference>
<feature type="domain" description="Glycoside hydrolase family 5" evidence="11">
    <location>
        <begin position="116"/>
        <end position="411"/>
    </location>
</feature>
<keyword evidence="13" id="KW-1185">Reference proteome</keyword>
<evidence type="ECO:0000313" key="12">
    <source>
        <dbReference type="EMBL" id="CAK0782095.1"/>
    </source>
</evidence>
<dbReference type="GO" id="GO:0005576">
    <property type="term" value="C:extracellular region"/>
    <property type="evidence" value="ECO:0007669"/>
    <property type="project" value="UniProtKB-SubCell"/>
</dbReference>
<protein>
    <recommendedName>
        <fullName evidence="4">mannan endo-1,4-beta-mannosidase</fullName>
        <ecNumber evidence="4">3.2.1.78</ecNumber>
    </recommendedName>
</protein>
<evidence type="ECO:0000256" key="7">
    <source>
        <dbReference type="ARBA" id="ARBA00022801"/>
    </source>
</evidence>
<proteinExistence type="inferred from homology"/>
<evidence type="ECO:0000256" key="5">
    <source>
        <dbReference type="ARBA" id="ARBA00022525"/>
    </source>
</evidence>
<dbReference type="InterPro" id="IPR001547">
    <property type="entry name" value="Glyco_hydro_5"/>
</dbReference>
<dbReference type="Gene3D" id="3.20.20.80">
    <property type="entry name" value="Glycosidases"/>
    <property type="match status" value="1"/>
</dbReference>
<feature type="region of interest" description="Disordered" evidence="9">
    <location>
        <begin position="18"/>
        <end position="78"/>
    </location>
</feature>
<dbReference type="PANTHER" id="PTHR31451:SF39">
    <property type="entry name" value="MANNAN ENDO-1,4-BETA-MANNOSIDASE 1"/>
    <property type="match status" value="1"/>
</dbReference>
<comment type="catalytic activity">
    <reaction evidence="1">
        <text>Random hydrolysis of (1-&gt;4)-beta-D-mannosidic linkages in mannans, galactomannans and glucomannans.</text>
        <dbReference type="EC" id="3.2.1.78"/>
    </reaction>
</comment>
<keyword evidence="7" id="KW-0378">Hydrolase</keyword>
<keyword evidence="5" id="KW-0964">Secreted</keyword>
<evidence type="ECO:0000256" key="2">
    <source>
        <dbReference type="ARBA" id="ARBA00004613"/>
    </source>
</evidence>
<comment type="caution">
    <text evidence="12">The sequence shown here is derived from an EMBL/GenBank/DDBJ whole genome shotgun (WGS) entry which is preliminary data.</text>
</comment>
<dbReference type="GO" id="GO:0000272">
    <property type="term" value="P:polysaccharide catabolic process"/>
    <property type="evidence" value="ECO:0007669"/>
    <property type="project" value="InterPro"/>
</dbReference>
<dbReference type="InterPro" id="IPR045053">
    <property type="entry name" value="MAN-like"/>
</dbReference>
<reference evidence="12 13" key="1">
    <citation type="submission" date="2023-10" db="EMBL/GenBank/DDBJ databases">
        <authorList>
            <person name="Maclean D."/>
            <person name="Macfadyen A."/>
        </authorList>
    </citation>
    <scope>NUCLEOTIDE SEQUENCE [LARGE SCALE GENOMIC DNA]</scope>
</reference>
<dbReference type="SUPFAM" id="SSF51445">
    <property type="entry name" value="(Trans)glycosidases"/>
    <property type="match status" value="1"/>
</dbReference>
<evidence type="ECO:0000313" key="13">
    <source>
        <dbReference type="Proteomes" id="UP001314263"/>
    </source>
</evidence>
<keyword evidence="8" id="KW-0326">Glycosidase</keyword>
<evidence type="ECO:0000259" key="11">
    <source>
        <dbReference type="Pfam" id="PF26410"/>
    </source>
</evidence>
<feature type="compositionally biased region" description="Low complexity" evidence="9">
    <location>
        <begin position="45"/>
        <end position="69"/>
    </location>
</feature>
<feature type="chain" id="PRO_5043673538" description="mannan endo-1,4-beta-mannosidase" evidence="10">
    <location>
        <begin position="17"/>
        <end position="746"/>
    </location>
</feature>
<accession>A0AAV1I8I5</accession>
<evidence type="ECO:0000256" key="4">
    <source>
        <dbReference type="ARBA" id="ARBA00012706"/>
    </source>
</evidence>
<evidence type="ECO:0000256" key="6">
    <source>
        <dbReference type="ARBA" id="ARBA00022729"/>
    </source>
</evidence>
<dbReference type="GO" id="GO:0016985">
    <property type="term" value="F:mannan endo-1,4-beta-mannosidase activity"/>
    <property type="evidence" value="ECO:0007669"/>
    <property type="project" value="UniProtKB-EC"/>
</dbReference>
<comment type="similarity">
    <text evidence="3">Belongs to the glycosyl hydrolase 5 (cellulase A) family.</text>
</comment>
<evidence type="ECO:0000256" key="3">
    <source>
        <dbReference type="ARBA" id="ARBA00005641"/>
    </source>
</evidence>
<dbReference type="PANTHER" id="PTHR31451">
    <property type="match status" value="1"/>
</dbReference>
<gene>
    <name evidence="12" type="ORF">CVIRNUC_005554</name>
</gene>
<dbReference type="Pfam" id="PF26410">
    <property type="entry name" value="GH5_mannosidase"/>
    <property type="match status" value="1"/>
</dbReference>
<organism evidence="12 13">
    <name type="scientific">Coccomyxa viridis</name>
    <dbReference type="NCBI Taxonomy" id="1274662"/>
    <lineage>
        <taxon>Eukaryota</taxon>
        <taxon>Viridiplantae</taxon>
        <taxon>Chlorophyta</taxon>
        <taxon>core chlorophytes</taxon>
        <taxon>Trebouxiophyceae</taxon>
        <taxon>Trebouxiophyceae incertae sedis</taxon>
        <taxon>Coccomyxaceae</taxon>
        <taxon>Coccomyxa</taxon>
    </lineage>
</organism>
<feature type="signal peptide" evidence="10">
    <location>
        <begin position="1"/>
        <end position="16"/>
    </location>
</feature>
<dbReference type="Proteomes" id="UP001314263">
    <property type="component" value="Unassembled WGS sequence"/>
</dbReference>
<name>A0AAV1I8I5_9CHLO</name>
<evidence type="ECO:0000256" key="1">
    <source>
        <dbReference type="ARBA" id="ARBA00001678"/>
    </source>
</evidence>
<dbReference type="EMBL" id="CAUYUE010000006">
    <property type="protein sequence ID" value="CAK0782095.1"/>
    <property type="molecule type" value="Genomic_DNA"/>
</dbReference>
<evidence type="ECO:0000256" key="9">
    <source>
        <dbReference type="SAM" id="MobiDB-lite"/>
    </source>
</evidence>
<dbReference type="EC" id="3.2.1.78" evidence="4"/>
<evidence type="ECO:0000256" key="8">
    <source>
        <dbReference type="ARBA" id="ARBA00023295"/>
    </source>
</evidence>
<dbReference type="AlphaFoldDB" id="A0AAV1I8I5"/>
<keyword evidence="6 10" id="KW-0732">Signal</keyword>
<comment type="subcellular location">
    <subcellularLocation>
        <location evidence="2">Secreted</location>
    </subcellularLocation>
</comment>
<sequence length="746" mass="80368">MAVLLLLALLLRRTGAQQPAAAPVFPTAPGPDASWGDEYREPTLSQPSIAQPGAPAPSSASEAVTETAPFSSATDTEETFPIRPDKFALPEIPLAFSMAATSEISQPQGEPSAVSGFVGRNGTNFVVDGRVHFFPGSNDYFLLLRNYLTNREVGLFFKRLASNGIELVRTWAFLNGDQDPVTLNGTLSIQPKIGVYNEKALQRLDLIVAEAGSNGVRVMFPFVNFRNDMGGMQWYVDQVLGPQYDLEEFYFNPAVLVVFKKYVTMILTRVNTITGVQYSQDPTIFALELANEPHTTDGYEAARGIPVGSIVREWIKEVVATIRLVDGKHMLSTGEEGWLANGAASSWMTDGTKGTDWAGNLELVDFATVHLYPGNWGVPPYAAADFASSFVYERAQIARAQNKPFILEETGKEMSYPIPRTEYLSAMFEAGLQAGAAAIMPWELVAWHVRPNASSGFDFGVDDSSFGPVTQMVEQLYHRTQDCTSGTCPALAAPCQCFDIPPTGSTLTCVQQVGTNNCTETWLGPGICDLSCGRCMPCKKHDYCNYCFDSPPDWNYTCTQQLAFHPDPCSLPYMQKGTCDVTCNRCKPCPNPGGPNYCQANVQVGPFWNISATQMGARQSIILSSPGPQAIAVPYNLTLTGQGAFDTQQTWEWNSTAAAPVVAGNQVTGTVTNPNNMLLPNSTNSATVGSLLATGNHTAAFPTSVEVNGVPCGLVVSAYKAPDVALQRAVSTLGAAAPGHAAAQQR</sequence>
<evidence type="ECO:0000256" key="10">
    <source>
        <dbReference type="SAM" id="SignalP"/>
    </source>
</evidence>